<dbReference type="OrthoDB" id="22038at2"/>
<dbReference type="EMBL" id="FOEF01000042">
    <property type="protein sequence ID" value="SEP54288.1"/>
    <property type="molecule type" value="Genomic_DNA"/>
</dbReference>
<sequence>MAEDIDAAGDLAMLRRELLRRAEVDQAARARLDPRSPTPRQWQRVAEVDAENTAFLASAVDRVGWPGTALVGSAAAHAAWLIAQHAPAECRARWLPLLAASVDVEDVIAVRDHAYLADRVATDQRHPQRWGTQSLCFPNAGCRLYPLDDAAGVNARRRSIGLEPLTEAGLAAAYPSYADIDAARGPSAP</sequence>
<dbReference type="AlphaFoldDB" id="A0A1H8YSC4"/>
<name>A0A1H8YSC4_9PSEU</name>
<accession>A0A1H8YSC4</accession>
<protein>
    <submittedName>
        <fullName evidence="1">Uncharacterized protein</fullName>
    </submittedName>
</protein>
<evidence type="ECO:0000313" key="2">
    <source>
        <dbReference type="Proteomes" id="UP000198582"/>
    </source>
</evidence>
<dbReference type="STRING" id="394193.SAMN04489732_14212"/>
<reference evidence="1 2" key="1">
    <citation type="submission" date="2016-10" db="EMBL/GenBank/DDBJ databases">
        <authorList>
            <person name="de Groot N.N."/>
        </authorList>
    </citation>
    <scope>NUCLEOTIDE SEQUENCE [LARGE SCALE GENOMIC DNA]</scope>
    <source>
        <strain evidence="1 2">DSM 44993</strain>
    </source>
</reference>
<evidence type="ECO:0000313" key="1">
    <source>
        <dbReference type="EMBL" id="SEP54288.1"/>
    </source>
</evidence>
<organism evidence="1 2">
    <name type="scientific">Amycolatopsis saalfeldensis</name>
    <dbReference type="NCBI Taxonomy" id="394193"/>
    <lineage>
        <taxon>Bacteria</taxon>
        <taxon>Bacillati</taxon>
        <taxon>Actinomycetota</taxon>
        <taxon>Actinomycetes</taxon>
        <taxon>Pseudonocardiales</taxon>
        <taxon>Pseudonocardiaceae</taxon>
        <taxon>Amycolatopsis</taxon>
    </lineage>
</organism>
<gene>
    <name evidence="1" type="ORF">SAMN04489732_14212</name>
</gene>
<proteinExistence type="predicted"/>
<dbReference type="InterPro" id="IPR046732">
    <property type="entry name" value="DUF6624"/>
</dbReference>
<dbReference type="Pfam" id="PF20329">
    <property type="entry name" value="DUF6624"/>
    <property type="match status" value="1"/>
</dbReference>
<dbReference type="Proteomes" id="UP000198582">
    <property type="component" value="Unassembled WGS sequence"/>
</dbReference>
<dbReference type="RefSeq" id="WP_091629483.1">
    <property type="nucleotide sequence ID" value="NZ_FOEF01000042.1"/>
</dbReference>
<keyword evidence="2" id="KW-1185">Reference proteome</keyword>